<comment type="function">
    <text evidence="1">Potential transporter for phosphate.</text>
</comment>
<evidence type="ECO:0000256" key="6">
    <source>
        <dbReference type="ARBA" id="ARBA00022692"/>
    </source>
</evidence>
<dbReference type="GO" id="GO:0035435">
    <property type="term" value="P:phosphate ion transmembrane transport"/>
    <property type="evidence" value="ECO:0007669"/>
    <property type="project" value="TreeGrafter"/>
</dbReference>
<gene>
    <name evidence="10" type="ordered locus">TSIB_1043</name>
</gene>
<dbReference type="GO" id="GO:0016020">
    <property type="term" value="C:membrane"/>
    <property type="evidence" value="ECO:0007669"/>
    <property type="project" value="UniProtKB-SubCell"/>
</dbReference>
<feature type="transmembrane region" description="Helical" evidence="9">
    <location>
        <begin position="214"/>
        <end position="233"/>
    </location>
</feature>
<feature type="transmembrane region" description="Helical" evidence="9">
    <location>
        <begin position="335"/>
        <end position="352"/>
    </location>
</feature>
<dbReference type="KEGG" id="tsi:TSIB_1043"/>
<evidence type="ECO:0000256" key="7">
    <source>
        <dbReference type="ARBA" id="ARBA00022989"/>
    </source>
</evidence>
<dbReference type="EMBL" id="CP001463">
    <property type="protein sequence ID" value="ACS90099.1"/>
    <property type="molecule type" value="Genomic_DNA"/>
</dbReference>
<comment type="similarity">
    <text evidence="3 9">Belongs to the inorganic phosphate transporter (PiT) (TC 2.A.20) family.</text>
</comment>
<evidence type="ECO:0000256" key="5">
    <source>
        <dbReference type="ARBA" id="ARBA00022592"/>
    </source>
</evidence>
<dbReference type="eggNOG" id="arCOG02267">
    <property type="taxonomic scope" value="Archaea"/>
</dbReference>
<keyword evidence="7 9" id="KW-1133">Transmembrane helix</keyword>
<proteinExistence type="inferred from homology"/>
<dbReference type="PANTHER" id="PTHR11101">
    <property type="entry name" value="PHOSPHATE TRANSPORTER"/>
    <property type="match status" value="1"/>
</dbReference>
<accession>C6A3A4</accession>
<evidence type="ECO:0000313" key="11">
    <source>
        <dbReference type="Proteomes" id="UP000009079"/>
    </source>
</evidence>
<keyword evidence="4 9" id="KW-0813">Transport</keyword>
<dbReference type="InterPro" id="IPR001204">
    <property type="entry name" value="Phos_transporter"/>
</dbReference>
<feature type="transmembrane region" description="Helical" evidence="9">
    <location>
        <begin position="386"/>
        <end position="410"/>
    </location>
</feature>
<protein>
    <recommendedName>
        <fullName evidence="9">Phosphate transporter</fullName>
    </recommendedName>
</protein>
<feature type="transmembrane region" description="Helical" evidence="9">
    <location>
        <begin position="184"/>
        <end position="202"/>
    </location>
</feature>
<comment type="subcellular location">
    <subcellularLocation>
        <location evidence="2 9">Membrane</location>
        <topology evidence="2 9">Multi-pass membrane protein</topology>
    </subcellularLocation>
</comment>
<dbReference type="Proteomes" id="UP000009079">
    <property type="component" value="Chromosome"/>
</dbReference>
<dbReference type="PANTHER" id="PTHR11101:SF80">
    <property type="entry name" value="PHOSPHATE TRANSPORTER"/>
    <property type="match status" value="1"/>
</dbReference>
<keyword evidence="6 9" id="KW-0812">Transmembrane</keyword>
<dbReference type="STRING" id="604354.TSIB_1043"/>
<organism evidence="10 11">
    <name type="scientific">Thermococcus sibiricus (strain DSM 12597 / MM 739)</name>
    <dbReference type="NCBI Taxonomy" id="604354"/>
    <lineage>
        <taxon>Archaea</taxon>
        <taxon>Methanobacteriati</taxon>
        <taxon>Methanobacteriota</taxon>
        <taxon>Thermococci</taxon>
        <taxon>Thermococcales</taxon>
        <taxon>Thermococcaceae</taxon>
        <taxon>Thermococcus</taxon>
    </lineage>
</organism>
<reference evidence="10 11" key="1">
    <citation type="journal article" date="2009" name="Appl. Environ. Microbiol.">
        <title>Metabolic versatility and indigenous origin of the archaeon Thermococcus sibiricus, isolated from a siberian oil reservoir, as revealed by genome analysis.</title>
        <authorList>
            <person name="Mardanov A.V."/>
            <person name="Ravin N.V."/>
            <person name="Svetlitchnyi V.A."/>
            <person name="Beletsky A.V."/>
            <person name="Miroshnichenko M.L."/>
            <person name="Bonch-Osmolovskaya E.A."/>
            <person name="Skryabin K.G."/>
        </authorList>
    </citation>
    <scope>NUCLEOTIDE SEQUENCE [LARGE SCALE GENOMIC DNA]</scope>
    <source>
        <strain evidence="11">DSM 12597 / MM 739</strain>
    </source>
</reference>
<feature type="transmembrane region" description="Helical" evidence="9">
    <location>
        <begin position="295"/>
        <end position="314"/>
    </location>
</feature>
<evidence type="ECO:0000256" key="1">
    <source>
        <dbReference type="ARBA" id="ARBA00001981"/>
    </source>
</evidence>
<dbReference type="HOGENOM" id="CLU_015355_3_3_2"/>
<feature type="transmembrane region" description="Helical" evidence="9">
    <location>
        <begin position="358"/>
        <end position="374"/>
    </location>
</feature>
<feature type="transmembrane region" description="Helical" evidence="9">
    <location>
        <begin position="87"/>
        <end position="106"/>
    </location>
</feature>
<evidence type="ECO:0000313" key="10">
    <source>
        <dbReference type="EMBL" id="ACS90099.1"/>
    </source>
</evidence>
<keyword evidence="5 9" id="KW-0592">Phosphate transport</keyword>
<name>C6A3A4_THESM</name>
<evidence type="ECO:0000256" key="3">
    <source>
        <dbReference type="ARBA" id="ARBA00009916"/>
    </source>
</evidence>
<feature type="transmembrane region" description="Helical" evidence="9">
    <location>
        <begin position="146"/>
        <end position="164"/>
    </location>
</feature>
<feature type="transmembrane region" description="Helical" evidence="9">
    <location>
        <begin position="12"/>
        <end position="29"/>
    </location>
</feature>
<dbReference type="Pfam" id="PF01384">
    <property type="entry name" value="PHO4"/>
    <property type="match status" value="1"/>
</dbReference>
<evidence type="ECO:0000256" key="2">
    <source>
        <dbReference type="ARBA" id="ARBA00004141"/>
    </source>
</evidence>
<evidence type="ECO:0000256" key="8">
    <source>
        <dbReference type="ARBA" id="ARBA00023136"/>
    </source>
</evidence>
<dbReference type="AlphaFoldDB" id="C6A3A4"/>
<feature type="transmembrane region" description="Helical" evidence="9">
    <location>
        <begin position="118"/>
        <end position="139"/>
    </location>
</feature>
<evidence type="ECO:0000256" key="9">
    <source>
        <dbReference type="RuleBase" id="RU363058"/>
    </source>
</evidence>
<dbReference type="GO" id="GO:0005315">
    <property type="term" value="F:phosphate transmembrane transporter activity"/>
    <property type="evidence" value="ECO:0007669"/>
    <property type="project" value="InterPro"/>
</dbReference>
<keyword evidence="8 9" id="KW-0472">Membrane</keyword>
<keyword evidence="11" id="KW-1185">Reference proteome</keyword>
<evidence type="ECO:0000256" key="4">
    <source>
        <dbReference type="ARBA" id="ARBA00022448"/>
    </source>
</evidence>
<sequence length="411" mass="43147">MGKMIELLSNPWMFITIAVGLFMAWAIGANDAANSMSTAVGAGAITPKQAVLIAGVLEFIGAYLFGKSVTETVRKGIIDASQISDPNVIVYGSIAALLAASLWLLFASKFGLPVSTTHSIIGGIVGYGIAYAGTSIVNWSKMAQVVASWVLSPLFGAVVAFVIIKLVSKTILQQKNPIESAKKWAPVWIGLAFVVIGSMFHIKVMHGNSLLIALSRYGVTAGIGAFLISYALLKRNFQATDPYWGAEAIFRKVQVLTSAYVALSHGANDVANAIGPVAAVYAVATMGLTGMKVPVPRWILAMGGLGIAIGVATYGYKVMETVGKKITELTNTRGFSIDFSAATVVLIASWLGLPISTTHTVVGAVIGVGLARGVKAINKDIVKDIIISWFVTVPVAAILAGIMFKILMIVG</sequence>
<feature type="transmembrane region" description="Helical" evidence="9">
    <location>
        <begin position="49"/>
        <end position="66"/>
    </location>
</feature>